<comment type="subcellular location">
    <subcellularLocation>
        <location evidence="1">Secreted</location>
    </subcellularLocation>
</comment>
<feature type="region of interest" description="Disordered" evidence="11">
    <location>
        <begin position="147"/>
        <end position="204"/>
    </location>
</feature>
<keyword evidence="9" id="KW-0325">Glycoprotein</keyword>
<feature type="compositionally biased region" description="Basic and acidic residues" evidence="11">
    <location>
        <begin position="174"/>
        <end position="193"/>
    </location>
</feature>
<dbReference type="GO" id="GO:0045595">
    <property type="term" value="P:regulation of cell differentiation"/>
    <property type="evidence" value="ECO:0007669"/>
    <property type="project" value="UniProtKB-ARBA"/>
</dbReference>
<dbReference type="GO" id="GO:0008083">
    <property type="term" value="F:growth factor activity"/>
    <property type="evidence" value="ECO:0007669"/>
    <property type="project" value="UniProtKB-KW"/>
</dbReference>
<proteinExistence type="inferred from homology"/>
<evidence type="ECO:0000256" key="3">
    <source>
        <dbReference type="ARBA" id="ARBA00015922"/>
    </source>
</evidence>
<comment type="caution">
    <text evidence="13">The sequence shown here is derived from an EMBL/GenBank/DDBJ whole genome shotgun (WGS) entry which is preliminary data.</text>
</comment>
<evidence type="ECO:0000256" key="5">
    <source>
        <dbReference type="ARBA" id="ARBA00022685"/>
    </source>
</evidence>
<feature type="compositionally biased region" description="Polar residues" evidence="11">
    <location>
        <begin position="93"/>
        <end position="104"/>
    </location>
</feature>
<evidence type="ECO:0000256" key="7">
    <source>
        <dbReference type="ARBA" id="ARBA00023030"/>
    </source>
</evidence>
<dbReference type="InterPro" id="IPR047020">
    <property type="entry name" value="GDNF_TGF-b-like"/>
</dbReference>
<keyword evidence="7 10" id="KW-0339">Growth factor</keyword>
<evidence type="ECO:0000256" key="11">
    <source>
        <dbReference type="SAM" id="MobiDB-lite"/>
    </source>
</evidence>
<accession>A0A553NGJ5</accession>
<dbReference type="PANTHER" id="PTHR12173">
    <property type="entry name" value="GDNF SUBFAMILY OF TGF-BETA FAMILY"/>
    <property type="match status" value="1"/>
</dbReference>
<dbReference type="OrthoDB" id="9950038at2759"/>
<dbReference type="Gene3D" id="2.10.90.10">
    <property type="entry name" value="Cystine-knot cytokines"/>
    <property type="match status" value="1"/>
</dbReference>
<keyword evidence="6" id="KW-0732">Signal</keyword>
<dbReference type="InterPro" id="IPR001839">
    <property type="entry name" value="TGF-b_C"/>
</dbReference>
<protein>
    <recommendedName>
        <fullName evidence="3">Glial cell line-derived neurotrophic factor</fullName>
    </recommendedName>
</protein>
<dbReference type="GO" id="GO:0030116">
    <property type="term" value="F:glial cell-derived neurotrophic factor receptor binding"/>
    <property type="evidence" value="ECO:0007669"/>
    <property type="project" value="InterPro"/>
</dbReference>
<dbReference type="InterPro" id="IPR043401">
    <property type="entry name" value="GDNF_fam"/>
</dbReference>
<feature type="compositionally biased region" description="Basic residues" evidence="11">
    <location>
        <begin position="194"/>
        <end position="203"/>
    </location>
</feature>
<sequence>MCVWITPTVLKHCPLESTPLPLSRADIQQRSPGFSTCTLRVCGRMRRVSTDTGNYCSSLTGTESKMKLWDILAPCLLLLSSVSARPIFHKSQTSKKSLIRSETSLDALPDSSGLKQVSMEEQYEDDGLYPDQLEEVMHLIQATLGRLRRSSDADVDTQSKEEKGRQRAPTPPERPGRGRQRDKTPSERVGRGRADRKRGRGRGRVQVEGRGCLLKEIHLNVSDLGLGYRTSEELIFRYCSGPCIDAENNYDKILLNLSVSRKLDKDSPARTCCRPVAFDDDISFLDDSLEYHTLKKHSAKKCACV</sequence>
<organism evidence="13 14">
    <name type="scientific">Danionella cerebrum</name>
    <dbReference type="NCBI Taxonomy" id="2873325"/>
    <lineage>
        <taxon>Eukaryota</taxon>
        <taxon>Metazoa</taxon>
        <taxon>Chordata</taxon>
        <taxon>Craniata</taxon>
        <taxon>Vertebrata</taxon>
        <taxon>Euteleostomi</taxon>
        <taxon>Actinopterygii</taxon>
        <taxon>Neopterygii</taxon>
        <taxon>Teleostei</taxon>
        <taxon>Ostariophysi</taxon>
        <taxon>Cypriniformes</taxon>
        <taxon>Danionidae</taxon>
        <taxon>Danioninae</taxon>
        <taxon>Danionella</taxon>
    </lineage>
</organism>
<gene>
    <name evidence="13" type="ORF">DNTS_033866</name>
</gene>
<dbReference type="GO" id="GO:0048513">
    <property type="term" value="P:animal organ development"/>
    <property type="evidence" value="ECO:0007669"/>
    <property type="project" value="UniProtKB-ARBA"/>
</dbReference>
<evidence type="ECO:0000256" key="2">
    <source>
        <dbReference type="ARBA" id="ARBA00009832"/>
    </source>
</evidence>
<evidence type="ECO:0000313" key="14">
    <source>
        <dbReference type="Proteomes" id="UP000316079"/>
    </source>
</evidence>
<comment type="similarity">
    <text evidence="2">Belongs to the TGF-beta family. GDNF subfamily.</text>
</comment>
<dbReference type="Proteomes" id="UP000316079">
    <property type="component" value="Unassembled WGS sequence"/>
</dbReference>
<feature type="compositionally biased region" description="Basic and acidic residues" evidence="11">
    <location>
        <begin position="149"/>
        <end position="165"/>
    </location>
</feature>
<dbReference type="STRING" id="623744.A0A553NGJ5"/>
<keyword evidence="5" id="KW-0165">Cleavage on pair of basic residues</keyword>
<evidence type="ECO:0000256" key="6">
    <source>
        <dbReference type="ARBA" id="ARBA00022729"/>
    </source>
</evidence>
<evidence type="ECO:0000259" key="12">
    <source>
        <dbReference type="PROSITE" id="PS51362"/>
    </source>
</evidence>
<dbReference type="FunFam" id="2.10.90.10:FF:000015">
    <property type="entry name" value="Glial cell line-derived neurotrophic factor"/>
    <property type="match status" value="1"/>
</dbReference>
<dbReference type="PROSITE" id="PS51362">
    <property type="entry name" value="TGF_BETA_2"/>
    <property type="match status" value="1"/>
</dbReference>
<dbReference type="GO" id="GO:0030971">
    <property type="term" value="F:receptor tyrosine kinase binding"/>
    <property type="evidence" value="ECO:0007669"/>
    <property type="project" value="InterPro"/>
</dbReference>
<dbReference type="GO" id="GO:0005615">
    <property type="term" value="C:extracellular space"/>
    <property type="evidence" value="ECO:0007669"/>
    <property type="project" value="TreeGrafter"/>
</dbReference>
<dbReference type="SUPFAM" id="SSF57501">
    <property type="entry name" value="Cystine-knot cytokines"/>
    <property type="match status" value="1"/>
</dbReference>
<dbReference type="GO" id="GO:0043524">
    <property type="term" value="P:negative regulation of neuron apoptotic process"/>
    <property type="evidence" value="ECO:0007669"/>
    <property type="project" value="TreeGrafter"/>
</dbReference>
<evidence type="ECO:0000256" key="1">
    <source>
        <dbReference type="ARBA" id="ARBA00004613"/>
    </source>
</evidence>
<keyword evidence="14" id="KW-1185">Reference proteome</keyword>
<dbReference type="CDD" id="cd19380">
    <property type="entry name" value="TGF_beta_GDNF"/>
    <property type="match status" value="1"/>
</dbReference>
<name>A0A553NGJ5_9TELE</name>
<reference evidence="13 14" key="1">
    <citation type="journal article" date="2019" name="Sci. Data">
        <title>Hybrid genome assembly and annotation of Danionella translucida.</title>
        <authorList>
            <person name="Kadobianskyi M."/>
            <person name="Schulze L."/>
            <person name="Schuelke M."/>
            <person name="Judkewitz B."/>
        </authorList>
    </citation>
    <scope>NUCLEOTIDE SEQUENCE [LARGE SCALE GENOMIC DNA]</scope>
    <source>
        <strain evidence="13 14">Bolton</strain>
    </source>
</reference>
<feature type="region of interest" description="Disordered" evidence="11">
    <location>
        <begin position="93"/>
        <end position="123"/>
    </location>
</feature>
<evidence type="ECO:0000256" key="4">
    <source>
        <dbReference type="ARBA" id="ARBA00022525"/>
    </source>
</evidence>
<dbReference type="GO" id="GO:0090190">
    <property type="term" value="P:positive regulation of branching involved in ureteric bud morphogenesis"/>
    <property type="evidence" value="ECO:0007669"/>
    <property type="project" value="TreeGrafter"/>
</dbReference>
<dbReference type="InterPro" id="IPR029034">
    <property type="entry name" value="Cystine-knot_cytokine"/>
</dbReference>
<evidence type="ECO:0000256" key="9">
    <source>
        <dbReference type="ARBA" id="ARBA00023180"/>
    </source>
</evidence>
<feature type="domain" description="TGF-beta family profile" evidence="12">
    <location>
        <begin position="193"/>
        <end position="305"/>
    </location>
</feature>
<evidence type="ECO:0000256" key="10">
    <source>
        <dbReference type="RuleBase" id="RU000354"/>
    </source>
</evidence>
<dbReference type="PANTHER" id="PTHR12173:SF1">
    <property type="entry name" value="GLIAL CELL LINE-DERIVED NEUROTROPHIC FACTOR"/>
    <property type="match status" value="1"/>
</dbReference>
<dbReference type="Pfam" id="PF00019">
    <property type="entry name" value="TGF_beta"/>
    <property type="match status" value="1"/>
</dbReference>
<dbReference type="GO" id="GO:0007422">
    <property type="term" value="P:peripheral nervous system development"/>
    <property type="evidence" value="ECO:0007669"/>
    <property type="project" value="TreeGrafter"/>
</dbReference>
<keyword evidence="4" id="KW-0964">Secreted</keyword>
<keyword evidence="8" id="KW-1015">Disulfide bond</keyword>
<dbReference type="EMBL" id="SRMA01026988">
    <property type="protein sequence ID" value="TRY64566.1"/>
    <property type="molecule type" value="Genomic_DNA"/>
</dbReference>
<dbReference type="AlphaFoldDB" id="A0A553NGJ5"/>
<evidence type="ECO:0000313" key="13">
    <source>
        <dbReference type="EMBL" id="TRY64566.1"/>
    </source>
</evidence>
<evidence type="ECO:0000256" key="8">
    <source>
        <dbReference type="ARBA" id="ARBA00023157"/>
    </source>
</evidence>